<gene>
    <name evidence="2" type="ORF">SPTER_16470</name>
</gene>
<feature type="transmembrane region" description="Helical" evidence="1">
    <location>
        <begin position="7"/>
        <end position="29"/>
    </location>
</feature>
<dbReference type="InterPro" id="IPR045584">
    <property type="entry name" value="Pilin-like"/>
</dbReference>
<evidence type="ECO:0000256" key="1">
    <source>
        <dbReference type="SAM" id="Phobius"/>
    </source>
</evidence>
<reference evidence="2 3" key="1">
    <citation type="submission" date="2019-02" db="EMBL/GenBank/DDBJ databases">
        <title>Closed genome of Sporomusa termitida DSM 4440.</title>
        <authorList>
            <person name="Poehlein A."/>
            <person name="Daniel R."/>
        </authorList>
    </citation>
    <scope>NUCLEOTIDE SEQUENCE [LARGE SCALE GENOMIC DNA]</scope>
    <source>
        <strain evidence="2 3">DSM 4440</strain>
    </source>
</reference>
<dbReference type="Proteomes" id="UP000320776">
    <property type="component" value="Chromosome"/>
</dbReference>
<dbReference type="Gene3D" id="3.30.700.10">
    <property type="entry name" value="Glycoprotein, Type 4 Pilin"/>
    <property type="match status" value="1"/>
</dbReference>
<dbReference type="InterPro" id="IPR012902">
    <property type="entry name" value="N_methyl_site"/>
</dbReference>
<dbReference type="PROSITE" id="PS00409">
    <property type="entry name" value="PROKAR_NTER_METHYL"/>
    <property type="match status" value="1"/>
</dbReference>
<dbReference type="NCBIfam" id="TIGR02532">
    <property type="entry name" value="IV_pilin_GFxxxE"/>
    <property type="match status" value="1"/>
</dbReference>
<dbReference type="EMBL" id="CP036259">
    <property type="protein sequence ID" value="QDR80324.1"/>
    <property type="molecule type" value="Genomic_DNA"/>
</dbReference>
<dbReference type="OrthoDB" id="1808878at2"/>
<dbReference type="KEGG" id="sted:SPTER_16470"/>
<organism evidence="2 3">
    <name type="scientific">Sporomusa termitida</name>
    <dbReference type="NCBI Taxonomy" id="2377"/>
    <lineage>
        <taxon>Bacteria</taxon>
        <taxon>Bacillati</taxon>
        <taxon>Bacillota</taxon>
        <taxon>Negativicutes</taxon>
        <taxon>Selenomonadales</taxon>
        <taxon>Sporomusaceae</taxon>
        <taxon>Sporomusa</taxon>
    </lineage>
</organism>
<protein>
    <recommendedName>
        <fullName evidence="4">Prepilin-type N-terminal cleavage/methylation domain-containing protein</fullName>
    </recommendedName>
</protein>
<keyword evidence="1" id="KW-0472">Membrane</keyword>
<dbReference type="AlphaFoldDB" id="A0A517DSI8"/>
<proteinExistence type="predicted"/>
<dbReference type="SUPFAM" id="SSF54523">
    <property type="entry name" value="Pili subunits"/>
    <property type="match status" value="1"/>
</dbReference>
<evidence type="ECO:0008006" key="4">
    <source>
        <dbReference type="Google" id="ProtNLM"/>
    </source>
</evidence>
<dbReference type="RefSeq" id="WP_144349946.1">
    <property type="nucleotide sequence ID" value="NZ_CP036259.1"/>
</dbReference>
<keyword evidence="3" id="KW-1185">Reference proteome</keyword>
<evidence type="ECO:0000313" key="3">
    <source>
        <dbReference type="Proteomes" id="UP000320776"/>
    </source>
</evidence>
<evidence type="ECO:0000313" key="2">
    <source>
        <dbReference type="EMBL" id="QDR80324.1"/>
    </source>
</evidence>
<accession>A0A517DSI8</accession>
<name>A0A517DSI8_9FIRM</name>
<keyword evidence="1" id="KW-1133">Transmembrane helix</keyword>
<dbReference type="Pfam" id="PF07963">
    <property type="entry name" value="N_methyl"/>
    <property type="match status" value="1"/>
</dbReference>
<sequence>MQQGFTLIELLVTMAIIGILAGLAVPMLADAVATLELHIFVNNLAADIRGLQQLGVNANGTQAIYTLYWTGGSSKPQYNLHNREKAIKIVDFPASVAVTGDPKAIRYAITGSPSSGAQTIEFRSKRTGEYLYVVIAPVTGRVRVCDAAGLE</sequence>
<keyword evidence="1" id="KW-0812">Transmembrane</keyword>